<comment type="caution">
    <text evidence="1">The sequence shown here is derived from an EMBL/GenBank/DDBJ whole genome shotgun (WGS) entry which is preliminary data.</text>
</comment>
<organism evidence="1 2">
    <name type="scientific">Janthinobacterium lividum</name>
    <dbReference type="NCBI Taxonomy" id="29581"/>
    <lineage>
        <taxon>Bacteria</taxon>
        <taxon>Pseudomonadati</taxon>
        <taxon>Pseudomonadota</taxon>
        <taxon>Betaproteobacteria</taxon>
        <taxon>Burkholderiales</taxon>
        <taxon>Oxalobacteraceae</taxon>
        <taxon>Janthinobacterium</taxon>
    </lineage>
</organism>
<reference evidence="1 2" key="1">
    <citation type="submission" date="2016-10" db="EMBL/GenBank/DDBJ databases">
        <title>Updated version of Genome Assembly of Janthinobacterium lividum ERGS5:01.</title>
        <authorList>
            <person name="Kumar R."/>
            <person name="Acharya V."/>
            <person name="Singh D."/>
        </authorList>
    </citation>
    <scope>NUCLEOTIDE SEQUENCE [LARGE SCALE GENOMIC DNA]</scope>
    <source>
        <strain evidence="1 2">ERGS5:01</strain>
    </source>
</reference>
<gene>
    <name evidence="1" type="ORF">BA896_010760</name>
</gene>
<proteinExistence type="predicted"/>
<evidence type="ECO:0000313" key="1">
    <source>
        <dbReference type="EMBL" id="OFJ49285.1"/>
    </source>
</evidence>
<accession>A0A1E8PSQ9</accession>
<dbReference type="AlphaFoldDB" id="A0A1E8PSQ9"/>
<evidence type="ECO:0000313" key="2">
    <source>
        <dbReference type="Proteomes" id="UP000092634"/>
    </source>
</evidence>
<sequence length="89" mass="9730">MNSIANSDSMEYVLQLLEEDISDTAFQAAIEELDASPALFESLVAVQFVKDALRGNCCPDRHYTAGIMRFIAAAEATRTAECGTERVPE</sequence>
<dbReference type="Proteomes" id="UP000092634">
    <property type="component" value="Unassembled WGS sequence"/>
</dbReference>
<protein>
    <submittedName>
        <fullName evidence="1">Uncharacterized protein</fullName>
    </submittedName>
</protein>
<name>A0A1E8PSQ9_9BURK</name>
<dbReference type="EMBL" id="MAQB02000001">
    <property type="protein sequence ID" value="OFJ49285.1"/>
    <property type="molecule type" value="Genomic_DNA"/>
</dbReference>